<evidence type="ECO:0000313" key="1">
    <source>
        <dbReference type="EMBL" id="KAF4703254.1"/>
    </source>
</evidence>
<reference evidence="1 2" key="1">
    <citation type="submission" date="2020-04" db="EMBL/GenBank/DDBJ databases">
        <title>Perkinsus olseni comparative genomics.</title>
        <authorList>
            <person name="Bogema D.R."/>
        </authorList>
    </citation>
    <scope>NUCLEOTIDE SEQUENCE [LARGE SCALE GENOMIC DNA]</scope>
    <source>
        <strain evidence="1 2">ATCC PRA-207</strain>
    </source>
</reference>
<evidence type="ECO:0000313" key="2">
    <source>
        <dbReference type="Proteomes" id="UP000553632"/>
    </source>
</evidence>
<comment type="caution">
    <text evidence="1">The sequence shown here is derived from an EMBL/GenBank/DDBJ whole genome shotgun (WGS) entry which is preliminary data.</text>
</comment>
<dbReference type="AlphaFoldDB" id="A0A7J6Q3Z6"/>
<dbReference type="EMBL" id="JABANO010035587">
    <property type="protein sequence ID" value="KAF4703254.1"/>
    <property type="molecule type" value="Genomic_DNA"/>
</dbReference>
<proteinExistence type="predicted"/>
<sequence length="119" mass="13416">MVLAGNERRALEQLLEGEIGQFRSEIGLDKAAKKDDMVSSKWLPLFLYCTTDKIFRSGFQKRLATITVRELIKLPKANPHTIRNNNNTTTTTHLPTRQQPISHLSGSDTITAAIIIRRS</sequence>
<name>A0A7J6Q3Z6_PEROL</name>
<organism evidence="1 2">
    <name type="scientific">Perkinsus olseni</name>
    <name type="common">Perkinsus atlanticus</name>
    <dbReference type="NCBI Taxonomy" id="32597"/>
    <lineage>
        <taxon>Eukaryota</taxon>
        <taxon>Sar</taxon>
        <taxon>Alveolata</taxon>
        <taxon>Perkinsozoa</taxon>
        <taxon>Perkinsea</taxon>
        <taxon>Perkinsida</taxon>
        <taxon>Perkinsidae</taxon>
        <taxon>Perkinsus</taxon>
    </lineage>
</organism>
<dbReference type="Proteomes" id="UP000553632">
    <property type="component" value="Unassembled WGS sequence"/>
</dbReference>
<keyword evidence="2" id="KW-1185">Reference proteome</keyword>
<gene>
    <name evidence="1" type="ORF">FOZ63_033294</name>
</gene>
<accession>A0A7J6Q3Z6</accession>
<protein>
    <submittedName>
        <fullName evidence="1">Uncharacterized protein</fullName>
    </submittedName>
</protein>